<organism evidence="2 3">
    <name type="scientific">Pseudomonas jessenii</name>
    <dbReference type="NCBI Taxonomy" id="77298"/>
    <lineage>
        <taxon>Bacteria</taxon>
        <taxon>Pseudomonadati</taxon>
        <taxon>Pseudomonadota</taxon>
        <taxon>Gammaproteobacteria</taxon>
        <taxon>Pseudomonadales</taxon>
        <taxon>Pseudomonadaceae</taxon>
        <taxon>Pseudomonas</taxon>
    </lineage>
</organism>
<keyword evidence="1" id="KW-1133">Transmembrane helix</keyword>
<evidence type="ECO:0000256" key="1">
    <source>
        <dbReference type="SAM" id="Phobius"/>
    </source>
</evidence>
<reference evidence="3" key="1">
    <citation type="submission" date="2016-10" db="EMBL/GenBank/DDBJ databases">
        <authorList>
            <person name="Varghese N."/>
            <person name="Submissions S."/>
        </authorList>
    </citation>
    <scope>NUCLEOTIDE SEQUENCE [LARGE SCALE GENOMIC DNA]</scope>
    <source>
        <strain evidence="3">BS3660</strain>
    </source>
</reference>
<proteinExistence type="predicted"/>
<protein>
    <submittedName>
        <fullName evidence="2">Uncharacterized protein</fullName>
    </submittedName>
</protein>
<accession>A0A1H4SR92</accession>
<name>A0A1H4SR92_PSEJE</name>
<sequence length="32" mass="3325">MNPDYDFSAKVALVVGASIGIGLVLCSSMRPI</sequence>
<gene>
    <name evidence="2" type="ORF">SAMN04490187_4472</name>
</gene>
<evidence type="ECO:0000313" key="2">
    <source>
        <dbReference type="EMBL" id="SEC46494.1"/>
    </source>
</evidence>
<feature type="transmembrane region" description="Helical" evidence="1">
    <location>
        <begin position="12"/>
        <end position="29"/>
    </location>
</feature>
<dbReference type="EMBL" id="FNTC01000002">
    <property type="protein sequence ID" value="SEC46494.1"/>
    <property type="molecule type" value="Genomic_DNA"/>
</dbReference>
<keyword evidence="1" id="KW-0472">Membrane</keyword>
<dbReference type="Proteomes" id="UP000198542">
    <property type="component" value="Unassembled WGS sequence"/>
</dbReference>
<keyword evidence="3" id="KW-1185">Reference proteome</keyword>
<dbReference type="AlphaFoldDB" id="A0A1H4SR92"/>
<keyword evidence="1" id="KW-0812">Transmembrane</keyword>
<evidence type="ECO:0000313" key="3">
    <source>
        <dbReference type="Proteomes" id="UP000198542"/>
    </source>
</evidence>